<dbReference type="InterPro" id="IPR056518">
    <property type="entry name" value="HEAT_Ints3_C"/>
</dbReference>
<sequence>QPVEANGPSLANILGHLDCMRRTCKNIEFLQDREIQAVLRSIAQSSVISDKIKANFAELLALVEDGEISNKTSHTSKRSSETLLDGKKGGHSLRKLDSRRAAEAEKRLHPSPNKSISSKLETKPNPSSSSSSSSDQSDNDEDFTPNHSLPR</sequence>
<reference evidence="3 4" key="1">
    <citation type="submission" date="2024-11" db="EMBL/GenBank/DDBJ databases">
        <title>Adaptive evolution of stress response genes in parasites aligns with host niche diversity.</title>
        <authorList>
            <person name="Hahn C."/>
            <person name="Resl P."/>
        </authorList>
    </citation>
    <scope>NUCLEOTIDE SEQUENCE [LARGE SCALE GENOMIC DNA]</scope>
    <source>
        <strain evidence="3">EGGRZ-B1_66</strain>
        <tissue evidence="3">Body</tissue>
    </source>
</reference>
<dbReference type="Proteomes" id="UP001626550">
    <property type="component" value="Unassembled WGS sequence"/>
</dbReference>
<name>A0ABD2QH99_9PLAT</name>
<evidence type="ECO:0000313" key="4">
    <source>
        <dbReference type="Proteomes" id="UP001626550"/>
    </source>
</evidence>
<gene>
    <name evidence="3" type="primary">INTS3_1</name>
    <name evidence="3" type="ORF">Ciccas_003579</name>
</gene>
<feature type="compositionally biased region" description="Basic and acidic residues" evidence="1">
    <location>
        <begin position="78"/>
        <end position="108"/>
    </location>
</feature>
<proteinExistence type="predicted"/>
<feature type="domain" description="Ints3-like C-terminal" evidence="2">
    <location>
        <begin position="6"/>
        <end position="62"/>
    </location>
</feature>
<feature type="non-terminal residue" evidence="3">
    <location>
        <position position="1"/>
    </location>
</feature>
<accession>A0ABD2QH99</accession>
<dbReference type="Pfam" id="PF24566">
    <property type="entry name" value="HEAT_Ints3_C"/>
    <property type="match status" value="1"/>
</dbReference>
<evidence type="ECO:0000313" key="3">
    <source>
        <dbReference type="EMBL" id="KAL3317751.1"/>
    </source>
</evidence>
<dbReference type="AlphaFoldDB" id="A0ABD2QH99"/>
<protein>
    <submittedName>
        <fullName evidence="3">Integrator complex subunit 3</fullName>
    </submittedName>
</protein>
<dbReference type="EMBL" id="JBJKFK010000335">
    <property type="protein sequence ID" value="KAL3317751.1"/>
    <property type="molecule type" value="Genomic_DNA"/>
</dbReference>
<keyword evidence="4" id="KW-1185">Reference proteome</keyword>
<evidence type="ECO:0000256" key="1">
    <source>
        <dbReference type="SAM" id="MobiDB-lite"/>
    </source>
</evidence>
<evidence type="ECO:0000259" key="2">
    <source>
        <dbReference type="Pfam" id="PF24566"/>
    </source>
</evidence>
<comment type="caution">
    <text evidence="3">The sequence shown here is derived from an EMBL/GenBank/DDBJ whole genome shotgun (WGS) entry which is preliminary data.</text>
</comment>
<feature type="region of interest" description="Disordered" evidence="1">
    <location>
        <begin position="67"/>
        <end position="151"/>
    </location>
</feature>
<organism evidence="3 4">
    <name type="scientific">Cichlidogyrus casuarinus</name>
    <dbReference type="NCBI Taxonomy" id="1844966"/>
    <lineage>
        <taxon>Eukaryota</taxon>
        <taxon>Metazoa</taxon>
        <taxon>Spiralia</taxon>
        <taxon>Lophotrochozoa</taxon>
        <taxon>Platyhelminthes</taxon>
        <taxon>Monogenea</taxon>
        <taxon>Monopisthocotylea</taxon>
        <taxon>Dactylogyridea</taxon>
        <taxon>Ancyrocephalidae</taxon>
        <taxon>Cichlidogyrus</taxon>
    </lineage>
</organism>